<evidence type="ECO:0000313" key="9">
    <source>
        <dbReference type="Proteomes" id="UP001642360"/>
    </source>
</evidence>
<evidence type="ECO:0000256" key="2">
    <source>
        <dbReference type="ARBA" id="ARBA00022528"/>
    </source>
</evidence>
<evidence type="ECO:0000256" key="7">
    <source>
        <dbReference type="ARBA" id="ARBA00035649"/>
    </source>
</evidence>
<proteinExistence type="inferred from homology"/>
<dbReference type="PANTHER" id="PTHR33399:SF6">
    <property type="entry name" value="PSBQ-LIKE PROTEIN 3, CHLOROPLASTIC"/>
    <property type="match status" value="1"/>
</dbReference>
<dbReference type="GO" id="GO:0009535">
    <property type="term" value="C:chloroplast thylakoid membrane"/>
    <property type="evidence" value="ECO:0007669"/>
    <property type="project" value="UniProtKB-SubCell"/>
</dbReference>
<protein>
    <recommendedName>
        <fullName evidence="10">PsbQ-like protein 3, chloroplastic</fullName>
    </recommendedName>
</protein>
<keyword evidence="4" id="KW-0809">Transit peptide</keyword>
<accession>A0ABC8T254</accession>
<evidence type="ECO:0000256" key="5">
    <source>
        <dbReference type="ARBA" id="ARBA00023078"/>
    </source>
</evidence>
<evidence type="ECO:0000256" key="3">
    <source>
        <dbReference type="ARBA" id="ARBA00022640"/>
    </source>
</evidence>
<comment type="caution">
    <text evidence="8">The sequence shown here is derived from an EMBL/GenBank/DDBJ whole genome shotgun (WGS) entry which is preliminary data.</text>
</comment>
<evidence type="ECO:0008006" key="10">
    <source>
        <dbReference type="Google" id="ProtNLM"/>
    </source>
</evidence>
<dbReference type="AlphaFoldDB" id="A0ABC8T254"/>
<evidence type="ECO:0000313" key="8">
    <source>
        <dbReference type="EMBL" id="CAK9163518.1"/>
    </source>
</evidence>
<dbReference type="PANTHER" id="PTHR33399">
    <property type="entry name" value="OXYGEN-EVOLVING ENHANCER PROTEIN 3-1, CHLOROPLASTIC"/>
    <property type="match status" value="1"/>
</dbReference>
<evidence type="ECO:0000256" key="1">
    <source>
        <dbReference type="ARBA" id="ARBA00004334"/>
    </source>
</evidence>
<gene>
    <name evidence="8" type="ORF">ILEXP_LOCUS32568</name>
</gene>
<organism evidence="8 9">
    <name type="scientific">Ilex paraguariensis</name>
    <name type="common">yerba mate</name>
    <dbReference type="NCBI Taxonomy" id="185542"/>
    <lineage>
        <taxon>Eukaryota</taxon>
        <taxon>Viridiplantae</taxon>
        <taxon>Streptophyta</taxon>
        <taxon>Embryophyta</taxon>
        <taxon>Tracheophyta</taxon>
        <taxon>Spermatophyta</taxon>
        <taxon>Magnoliopsida</taxon>
        <taxon>eudicotyledons</taxon>
        <taxon>Gunneridae</taxon>
        <taxon>Pentapetalae</taxon>
        <taxon>asterids</taxon>
        <taxon>campanulids</taxon>
        <taxon>Aquifoliales</taxon>
        <taxon>Aquifoliaceae</taxon>
        <taxon>Ilex</taxon>
    </lineage>
</organism>
<keyword evidence="3" id="KW-0934">Plastid</keyword>
<dbReference type="FunFam" id="1.20.120.290:FF:000004">
    <property type="entry name" value="Oxygen-evolving enhancer protein 3"/>
    <property type="match status" value="1"/>
</dbReference>
<evidence type="ECO:0000256" key="6">
    <source>
        <dbReference type="ARBA" id="ARBA00023136"/>
    </source>
</evidence>
<dbReference type="InterPro" id="IPR054099">
    <property type="entry name" value="PSII_PsbQ_pln"/>
</dbReference>
<dbReference type="Gene3D" id="1.20.120.290">
    <property type="entry name" value="Oxygen-evolving enhancer protein 3 (PsbQ), four-helix up-down bundle"/>
    <property type="match status" value="1"/>
</dbReference>
<dbReference type="EMBL" id="CAUOFW020004047">
    <property type="protein sequence ID" value="CAK9163518.1"/>
    <property type="molecule type" value="Genomic_DNA"/>
</dbReference>
<keyword evidence="2" id="KW-0150">Chloroplast</keyword>
<evidence type="ECO:0000256" key="4">
    <source>
        <dbReference type="ARBA" id="ARBA00022946"/>
    </source>
</evidence>
<keyword evidence="9" id="KW-1185">Reference proteome</keyword>
<sequence length="201" mass="23245">MIILQIYRPSTSQQFTPVMVLIPPVQQTYLPYHFRSPMCHRKPSIHFRKTTQMILQCNISRRTSIVATTLIQLASEAIISSQTANAFDFRMTVPDQTLEEAESGIRDHAQSLLQVKDLLEAELWNEAQKELRKSSSYLKQDVYTIIQAKPGSDRPKLRKLYSTLFNNVTRLDYAARDKDAIRVREWYDSVVVALNDILSRI</sequence>
<name>A0ABC8T254_9AQUA</name>
<reference evidence="8 9" key="1">
    <citation type="submission" date="2024-02" db="EMBL/GenBank/DDBJ databases">
        <authorList>
            <person name="Vignale AGUSTIN F."/>
            <person name="Sosa J E."/>
            <person name="Modenutti C."/>
        </authorList>
    </citation>
    <scope>NUCLEOTIDE SEQUENCE [LARGE SCALE GENOMIC DNA]</scope>
</reference>
<comment type="subcellular location">
    <subcellularLocation>
        <location evidence="1">Plastid</location>
        <location evidence="1">Chloroplast thylakoid membrane</location>
    </subcellularLocation>
</comment>
<keyword evidence="5" id="KW-0793">Thylakoid</keyword>
<dbReference type="Pfam" id="PF05757">
    <property type="entry name" value="PsbQ"/>
    <property type="match status" value="1"/>
</dbReference>
<dbReference type="InterPro" id="IPR008797">
    <property type="entry name" value="PSII_PsbQ"/>
</dbReference>
<comment type="similarity">
    <text evidence="7">Belongs to the PsbQ family.</text>
</comment>
<dbReference type="InterPro" id="IPR023222">
    <property type="entry name" value="PsbQ-like_dom_sf"/>
</dbReference>
<keyword evidence="6" id="KW-0472">Membrane</keyword>
<dbReference type="Proteomes" id="UP001642360">
    <property type="component" value="Unassembled WGS sequence"/>
</dbReference>
<dbReference type="SUPFAM" id="SSF101112">
    <property type="entry name" value="Oxygen-evolving enhancer protein 3"/>
    <property type="match status" value="1"/>
</dbReference>